<dbReference type="PANTHER" id="PTHR30204">
    <property type="entry name" value="REDOX-CYCLING DRUG-SENSING TRANSCRIPTIONAL ACTIVATOR SOXR"/>
    <property type="match status" value="1"/>
</dbReference>
<accession>A0A3B0X934</accession>
<dbReference type="AlphaFoldDB" id="A0A3B0X934"/>
<dbReference type="InterPro" id="IPR000551">
    <property type="entry name" value="MerR-type_HTH_dom"/>
</dbReference>
<dbReference type="GO" id="GO:0003677">
    <property type="term" value="F:DNA binding"/>
    <property type="evidence" value="ECO:0007669"/>
    <property type="project" value="UniProtKB-KW"/>
</dbReference>
<keyword evidence="1" id="KW-0678">Repressor</keyword>
<dbReference type="Pfam" id="PF13411">
    <property type="entry name" value="MerR_1"/>
    <property type="match status" value="1"/>
</dbReference>
<dbReference type="Gene3D" id="1.10.1660.10">
    <property type="match status" value="1"/>
</dbReference>
<keyword evidence="4" id="KW-0804">Transcription</keyword>
<reference evidence="6" key="1">
    <citation type="submission" date="2018-06" db="EMBL/GenBank/DDBJ databases">
        <authorList>
            <person name="Zhirakovskaya E."/>
        </authorList>
    </citation>
    <scope>NUCLEOTIDE SEQUENCE</scope>
</reference>
<evidence type="ECO:0000259" key="5">
    <source>
        <dbReference type="PROSITE" id="PS50937"/>
    </source>
</evidence>
<dbReference type="PROSITE" id="PS50937">
    <property type="entry name" value="HTH_MERR_2"/>
    <property type="match status" value="1"/>
</dbReference>
<sequence>MLPNYLKIGGVAEVLNTTVRTIRYYEEEGLLVPHRTDGGTRLYSKQHIDRLKAILHLADNGFSLEVIGLLGNTRKTCTTGDESSKRVSVIIDNAITDIKEQIAGLDMLKVELLAAKKLVKKCNGCTNTPSSHDCPDCPININLKRIEILNLVWE</sequence>
<evidence type="ECO:0000256" key="4">
    <source>
        <dbReference type="ARBA" id="ARBA00023163"/>
    </source>
</evidence>
<dbReference type="InterPro" id="IPR047057">
    <property type="entry name" value="MerR_fam"/>
</dbReference>
<gene>
    <name evidence="6" type="ORF">MNBD_GAMMA05-1080</name>
</gene>
<feature type="domain" description="HTH merR-type" evidence="5">
    <location>
        <begin position="5"/>
        <end position="73"/>
    </location>
</feature>
<keyword evidence="3" id="KW-0238">DNA-binding</keyword>
<dbReference type="SMART" id="SM00422">
    <property type="entry name" value="HTH_MERR"/>
    <property type="match status" value="1"/>
</dbReference>
<dbReference type="InterPro" id="IPR009061">
    <property type="entry name" value="DNA-bd_dom_put_sf"/>
</dbReference>
<proteinExistence type="predicted"/>
<evidence type="ECO:0000256" key="1">
    <source>
        <dbReference type="ARBA" id="ARBA00022491"/>
    </source>
</evidence>
<organism evidence="6">
    <name type="scientific">hydrothermal vent metagenome</name>
    <dbReference type="NCBI Taxonomy" id="652676"/>
    <lineage>
        <taxon>unclassified sequences</taxon>
        <taxon>metagenomes</taxon>
        <taxon>ecological metagenomes</taxon>
    </lineage>
</organism>
<name>A0A3B0X934_9ZZZZ</name>
<protein>
    <recommendedName>
        <fullName evidence="5">HTH merR-type domain-containing protein</fullName>
    </recommendedName>
</protein>
<dbReference type="EMBL" id="UOFE01000028">
    <property type="protein sequence ID" value="VAW52464.1"/>
    <property type="molecule type" value="Genomic_DNA"/>
</dbReference>
<evidence type="ECO:0000256" key="2">
    <source>
        <dbReference type="ARBA" id="ARBA00023015"/>
    </source>
</evidence>
<evidence type="ECO:0000256" key="3">
    <source>
        <dbReference type="ARBA" id="ARBA00023125"/>
    </source>
</evidence>
<evidence type="ECO:0000313" key="6">
    <source>
        <dbReference type="EMBL" id="VAW52464.1"/>
    </source>
</evidence>
<dbReference type="SUPFAM" id="SSF46955">
    <property type="entry name" value="Putative DNA-binding domain"/>
    <property type="match status" value="1"/>
</dbReference>
<dbReference type="PANTHER" id="PTHR30204:SF69">
    <property type="entry name" value="MERR-FAMILY TRANSCRIPTIONAL REGULATOR"/>
    <property type="match status" value="1"/>
</dbReference>
<dbReference type="GO" id="GO:0003700">
    <property type="term" value="F:DNA-binding transcription factor activity"/>
    <property type="evidence" value="ECO:0007669"/>
    <property type="project" value="InterPro"/>
</dbReference>
<keyword evidence="2" id="KW-0805">Transcription regulation</keyword>